<evidence type="ECO:0000256" key="4">
    <source>
        <dbReference type="PROSITE-ProRule" id="PRU00433"/>
    </source>
</evidence>
<evidence type="ECO:0000256" key="2">
    <source>
        <dbReference type="ARBA" id="ARBA00022723"/>
    </source>
</evidence>
<dbReference type="SUPFAM" id="SSF46626">
    <property type="entry name" value="Cytochrome c"/>
    <property type="match status" value="1"/>
</dbReference>
<dbReference type="EMBL" id="VOQQ01000001">
    <property type="protein sequence ID" value="TXC64178.1"/>
    <property type="molecule type" value="Genomic_DNA"/>
</dbReference>
<keyword evidence="3 4" id="KW-0408">Iron</keyword>
<keyword evidence="1 4" id="KW-0349">Heme</keyword>
<evidence type="ECO:0000256" key="5">
    <source>
        <dbReference type="SAM" id="MobiDB-lite"/>
    </source>
</evidence>
<keyword evidence="8" id="KW-1185">Reference proteome</keyword>
<evidence type="ECO:0000256" key="1">
    <source>
        <dbReference type="ARBA" id="ARBA00022617"/>
    </source>
</evidence>
<evidence type="ECO:0000313" key="7">
    <source>
        <dbReference type="EMBL" id="TXC64178.1"/>
    </source>
</evidence>
<dbReference type="Pfam" id="PF00034">
    <property type="entry name" value="Cytochrom_C"/>
    <property type="match status" value="1"/>
</dbReference>
<reference evidence="7 8" key="1">
    <citation type="journal article" date="2015" name="J. Microbiol.">
        <title>Sphingosinicella ginsenosidimutans sp. nov., with ginsenoside converting activity.</title>
        <authorList>
            <person name="Kim J.K."/>
            <person name="Kang M.S."/>
            <person name="Park S.C."/>
            <person name="Kim K.M."/>
            <person name="Choi K."/>
            <person name="Yoon M.H."/>
            <person name="Im W.T."/>
        </authorList>
    </citation>
    <scope>NUCLEOTIDE SEQUENCE [LARGE SCALE GENOMIC DNA]</scope>
    <source>
        <strain evidence="7 8">BS-11</strain>
    </source>
</reference>
<proteinExistence type="predicted"/>
<comment type="caution">
    <text evidence="7">The sequence shown here is derived from an EMBL/GenBank/DDBJ whole genome shotgun (WGS) entry which is preliminary data.</text>
</comment>
<dbReference type="Proteomes" id="UP000321249">
    <property type="component" value="Unassembled WGS sequence"/>
</dbReference>
<name>A0A5C6TWR0_9SPHN</name>
<dbReference type="GO" id="GO:0009055">
    <property type="term" value="F:electron transfer activity"/>
    <property type="evidence" value="ECO:0007669"/>
    <property type="project" value="InterPro"/>
</dbReference>
<sequence length="255" mass="27956">MSRPIWGSRDERAQPPSGAPTQRGASWQAGVRRGRRTARMDRPARRRLRHLLARLLCRAGARRGTDGRQLDAGGGRLCRLPARCAGGRNPLGDAVPAHPRRDRGEPDRTWPRPDPVRRLLGDAARLRIRRGDPRQRHRHDRSDPVRALILLAAPTLLAACHGGGTYGDVRQLIAAKCGACHRVPGVNGAVGRVGPSLAGIGQQQILAGHFANSRANMIRWISRPQEMLPGNAMPDTGLTPEQANRIADYLYAMDR</sequence>
<gene>
    <name evidence="7" type="ORF">FRZ32_11225</name>
</gene>
<dbReference type="InterPro" id="IPR009056">
    <property type="entry name" value="Cyt_c-like_dom"/>
</dbReference>
<organism evidence="7 8">
    <name type="scientific">Allosphingosinicella ginsenosidimutans</name>
    <dbReference type="NCBI Taxonomy" id="1176539"/>
    <lineage>
        <taxon>Bacteria</taxon>
        <taxon>Pseudomonadati</taxon>
        <taxon>Pseudomonadota</taxon>
        <taxon>Alphaproteobacteria</taxon>
        <taxon>Sphingomonadales</taxon>
        <taxon>Sphingomonadaceae</taxon>
        <taxon>Allosphingosinicella</taxon>
    </lineage>
</organism>
<feature type="compositionally biased region" description="Basic and acidic residues" evidence="5">
    <location>
        <begin position="102"/>
        <end position="115"/>
    </location>
</feature>
<evidence type="ECO:0000256" key="3">
    <source>
        <dbReference type="ARBA" id="ARBA00023004"/>
    </source>
</evidence>
<feature type="region of interest" description="Disordered" evidence="5">
    <location>
        <begin position="1"/>
        <end position="43"/>
    </location>
</feature>
<dbReference type="AlphaFoldDB" id="A0A5C6TWR0"/>
<dbReference type="GO" id="GO:0046872">
    <property type="term" value="F:metal ion binding"/>
    <property type="evidence" value="ECO:0007669"/>
    <property type="project" value="UniProtKB-KW"/>
</dbReference>
<protein>
    <submittedName>
        <fullName evidence="7">Cytochrome c</fullName>
    </submittedName>
</protein>
<feature type="region of interest" description="Disordered" evidence="5">
    <location>
        <begin position="88"/>
        <end position="115"/>
    </location>
</feature>
<dbReference type="Gene3D" id="1.10.760.10">
    <property type="entry name" value="Cytochrome c-like domain"/>
    <property type="match status" value="1"/>
</dbReference>
<evidence type="ECO:0000313" key="8">
    <source>
        <dbReference type="Proteomes" id="UP000321249"/>
    </source>
</evidence>
<evidence type="ECO:0000259" key="6">
    <source>
        <dbReference type="PROSITE" id="PS51007"/>
    </source>
</evidence>
<accession>A0A5C6TWR0</accession>
<dbReference type="InterPro" id="IPR036909">
    <property type="entry name" value="Cyt_c-like_dom_sf"/>
</dbReference>
<keyword evidence="2 4" id="KW-0479">Metal-binding</keyword>
<dbReference type="GO" id="GO:0020037">
    <property type="term" value="F:heme binding"/>
    <property type="evidence" value="ECO:0007669"/>
    <property type="project" value="InterPro"/>
</dbReference>
<dbReference type="PROSITE" id="PS51007">
    <property type="entry name" value="CYTC"/>
    <property type="match status" value="1"/>
</dbReference>
<feature type="domain" description="Cytochrome c" evidence="6">
    <location>
        <begin position="157"/>
        <end position="254"/>
    </location>
</feature>